<dbReference type="Pfam" id="PF08279">
    <property type="entry name" value="HTH_11"/>
    <property type="match status" value="1"/>
</dbReference>
<dbReference type="SMART" id="SM00871">
    <property type="entry name" value="AraC_E_bind"/>
    <property type="match status" value="1"/>
</dbReference>
<feature type="domain" description="HTH deoR-type" evidence="3">
    <location>
        <begin position="4"/>
        <end position="59"/>
    </location>
</feature>
<evidence type="ECO:0000313" key="4">
    <source>
        <dbReference type="EMBL" id="NJC27589.1"/>
    </source>
</evidence>
<dbReference type="EMBL" id="JAATJH010000005">
    <property type="protein sequence ID" value="NJC27589.1"/>
    <property type="molecule type" value="Genomic_DNA"/>
</dbReference>
<dbReference type="PANTHER" id="PTHR34580">
    <property type="match status" value="1"/>
</dbReference>
<keyword evidence="2" id="KW-0804">Transcription</keyword>
<dbReference type="Gene3D" id="1.10.10.10">
    <property type="entry name" value="Winged helix-like DNA-binding domain superfamily/Winged helix DNA-binding domain"/>
    <property type="match status" value="1"/>
</dbReference>
<dbReference type="PROSITE" id="PS52050">
    <property type="entry name" value="WYL"/>
    <property type="match status" value="1"/>
</dbReference>
<organism evidence="4 5">
    <name type="scientific">Neolewinella antarctica</name>
    <dbReference type="NCBI Taxonomy" id="442734"/>
    <lineage>
        <taxon>Bacteria</taxon>
        <taxon>Pseudomonadati</taxon>
        <taxon>Bacteroidota</taxon>
        <taxon>Saprospiria</taxon>
        <taxon>Saprospirales</taxon>
        <taxon>Lewinellaceae</taxon>
        <taxon>Neolewinella</taxon>
    </lineage>
</organism>
<reference evidence="4 5" key="1">
    <citation type="submission" date="2020-03" db="EMBL/GenBank/DDBJ databases">
        <title>Genomic Encyclopedia of Type Strains, Phase IV (KMG-IV): sequencing the most valuable type-strain genomes for metagenomic binning, comparative biology and taxonomic classification.</title>
        <authorList>
            <person name="Goeker M."/>
        </authorList>
    </citation>
    <scope>NUCLEOTIDE SEQUENCE [LARGE SCALE GENOMIC DNA]</scope>
    <source>
        <strain evidence="4 5">DSM 105096</strain>
    </source>
</reference>
<dbReference type="Proteomes" id="UP000770785">
    <property type="component" value="Unassembled WGS sequence"/>
</dbReference>
<evidence type="ECO:0000256" key="1">
    <source>
        <dbReference type="ARBA" id="ARBA00023015"/>
    </source>
</evidence>
<sequence length="414" mass="46006">MPNRLTRLTTLLTQLQSSRLVTARQLADRHGVSLRTVYRDVRALEAAGVPIVTVEGKGYSILAGYRLPPIMFTEAEAGALITAEHLIGKNSDASLVRAYQSAITKIKAVLPSAGKERSEVLSSRLLSRDDPAERPTSNLLMVIQECILHHRLSAIAYTSVKGEASNREVEPFGLYTTEGNWILIAFCRLRKAFRTFRLDRIGRFRALSTTFTPYTFTLAEYLVEARKNYSRTLATGLSQRPANFVGSPNKTTMTKQQKDSFQLIGISVRTSNTDPQQTAKDIGGLWQRLLEEQLVDQIPNKVDTTVYSVYTDYESDHRGAYTTVLGCRVSSLADVPEGMTAIEVAGGAFQVFTSRGNLQHGVVYQTWEDIWATELDRSYRADYEVYGAKASNLTDAEVEIFVGILEDSNEVPNG</sequence>
<dbReference type="Pfam" id="PF14526">
    <property type="entry name" value="Cass2"/>
    <property type="match status" value="1"/>
</dbReference>
<dbReference type="SUPFAM" id="SSF55136">
    <property type="entry name" value="Probable bacterial effector-binding domain"/>
    <property type="match status" value="1"/>
</dbReference>
<keyword evidence="4" id="KW-0238">DNA-binding</keyword>
<dbReference type="PROSITE" id="PS51000">
    <property type="entry name" value="HTH_DEOR_2"/>
    <property type="match status" value="1"/>
</dbReference>
<dbReference type="InterPro" id="IPR026881">
    <property type="entry name" value="WYL_dom"/>
</dbReference>
<evidence type="ECO:0000259" key="3">
    <source>
        <dbReference type="PROSITE" id="PS51000"/>
    </source>
</evidence>
<keyword evidence="5" id="KW-1185">Reference proteome</keyword>
<dbReference type="Pfam" id="PF13280">
    <property type="entry name" value="WYL"/>
    <property type="match status" value="1"/>
</dbReference>
<dbReference type="PANTHER" id="PTHR34580:SF1">
    <property type="entry name" value="PROTEIN PAFC"/>
    <property type="match status" value="1"/>
</dbReference>
<dbReference type="InterPro" id="IPR011256">
    <property type="entry name" value="Reg_factor_effector_dom_sf"/>
</dbReference>
<dbReference type="GO" id="GO:0003677">
    <property type="term" value="F:DNA binding"/>
    <property type="evidence" value="ECO:0007669"/>
    <property type="project" value="UniProtKB-KW"/>
</dbReference>
<dbReference type="InterPro" id="IPR001034">
    <property type="entry name" value="DeoR_HTH"/>
</dbReference>
<dbReference type="InterPro" id="IPR036388">
    <property type="entry name" value="WH-like_DNA-bd_sf"/>
</dbReference>
<dbReference type="SUPFAM" id="SSF46785">
    <property type="entry name" value="Winged helix' DNA-binding domain"/>
    <property type="match status" value="1"/>
</dbReference>
<name>A0ABX0XFA7_9BACT</name>
<dbReference type="InterPro" id="IPR036390">
    <property type="entry name" value="WH_DNA-bd_sf"/>
</dbReference>
<dbReference type="InterPro" id="IPR010499">
    <property type="entry name" value="AraC_E-bd"/>
</dbReference>
<proteinExistence type="predicted"/>
<dbReference type="RefSeq" id="WP_168038822.1">
    <property type="nucleotide sequence ID" value="NZ_JAATJH010000005.1"/>
</dbReference>
<accession>A0ABX0XFA7</accession>
<dbReference type="Gene3D" id="3.20.80.10">
    <property type="entry name" value="Regulatory factor, effector binding domain"/>
    <property type="match status" value="1"/>
</dbReference>
<protein>
    <submittedName>
        <fullName evidence="4">DNA-binding transcriptional regulator YafY/putative transcriptional regulator YdeE</fullName>
    </submittedName>
</protein>
<dbReference type="InterPro" id="IPR029441">
    <property type="entry name" value="Cass2"/>
</dbReference>
<comment type="caution">
    <text evidence="4">The sequence shown here is derived from an EMBL/GenBank/DDBJ whole genome shotgun (WGS) entry which is preliminary data.</text>
</comment>
<gene>
    <name evidence="4" type="ORF">GGR27_003106</name>
</gene>
<evidence type="ECO:0000256" key="2">
    <source>
        <dbReference type="ARBA" id="ARBA00023163"/>
    </source>
</evidence>
<dbReference type="InterPro" id="IPR051534">
    <property type="entry name" value="CBASS_pafABC_assoc_protein"/>
</dbReference>
<dbReference type="InterPro" id="IPR013196">
    <property type="entry name" value="HTH_11"/>
</dbReference>
<evidence type="ECO:0000313" key="5">
    <source>
        <dbReference type="Proteomes" id="UP000770785"/>
    </source>
</evidence>
<keyword evidence="1" id="KW-0805">Transcription regulation</keyword>